<evidence type="ECO:0000313" key="3">
    <source>
        <dbReference type="Proteomes" id="UP000624279"/>
    </source>
</evidence>
<dbReference type="PANTHER" id="PTHR33164:SF89">
    <property type="entry name" value="MARR FAMILY REGULATORY PROTEIN"/>
    <property type="match status" value="1"/>
</dbReference>
<reference evidence="2 3" key="1">
    <citation type="submission" date="2020-08" db="EMBL/GenBank/DDBJ databases">
        <title>Novel species isolated from subtropical streams in China.</title>
        <authorList>
            <person name="Lu H."/>
        </authorList>
    </citation>
    <scope>NUCLEOTIDE SEQUENCE [LARGE SCALE GENOMIC DNA]</scope>
    <source>
        <strain evidence="2 3">LX15W</strain>
    </source>
</reference>
<comment type="caution">
    <text evidence="2">The sequence shown here is derived from an EMBL/GenBank/DDBJ whole genome shotgun (WGS) entry which is preliminary data.</text>
</comment>
<dbReference type="InterPro" id="IPR000835">
    <property type="entry name" value="HTH_MarR-typ"/>
</dbReference>
<feature type="domain" description="HTH marR-type" evidence="1">
    <location>
        <begin position="17"/>
        <end position="149"/>
    </location>
</feature>
<dbReference type="RefSeq" id="WP_186941137.1">
    <property type="nucleotide sequence ID" value="NZ_JACOGA010000004.1"/>
</dbReference>
<dbReference type="Pfam" id="PF12802">
    <property type="entry name" value="MarR_2"/>
    <property type="match status" value="1"/>
</dbReference>
<dbReference type="Gene3D" id="1.10.10.10">
    <property type="entry name" value="Winged helix-like DNA-binding domain superfamily/Winged helix DNA-binding domain"/>
    <property type="match status" value="1"/>
</dbReference>
<dbReference type="SMART" id="SM00347">
    <property type="entry name" value="HTH_MARR"/>
    <property type="match status" value="1"/>
</dbReference>
<organism evidence="2 3">
    <name type="scientific">Undibacterium flavidum</name>
    <dbReference type="NCBI Taxonomy" id="2762297"/>
    <lineage>
        <taxon>Bacteria</taxon>
        <taxon>Pseudomonadati</taxon>
        <taxon>Pseudomonadota</taxon>
        <taxon>Betaproteobacteria</taxon>
        <taxon>Burkholderiales</taxon>
        <taxon>Oxalobacteraceae</taxon>
        <taxon>Undibacterium</taxon>
    </lineage>
</organism>
<dbReference type="InterPro" id="IPR036390">
    <property type="entry name" value="WH_DNA-bd_sf"/>
</dbReference>
<sequence>MKSISNPTIKPQPSPLEAHLGFWMRFVSNQVSARFEAELAAHEVSVTEWVALRALYAQAVTTHAGLIDALGMTKGAASKVISKLEAKGLVVRYFVDGGAREQVLNLTAAGRRLVPKLAKLADQNDDYFFAHLGDEQRQALITVLQDLVAHHQMKQVPVK</sequence>
<proteinExistence type="predicted"/>
<dbReference type="EMBL" id="JACOGA010000004">
    <property type="protein sequence ID" value="MBC3873102.1"/>
    <property type="molecule type" value="Genomic_DNA"/>
</dbReference>
<dbReference type="SUPFAM" id="SSF46785">
    <property type="entry name" value="Winged helix' DNA-binding domain"/>
    <property type="match status" value="1"/>
</dbReference>
<dbReference type="InterPro" id="IPR039422">
    <property type="entry name" value="MarR/SlyA-like"/>
</dbReference>
<accession>A0ABR6Y907</accession>
<name>A0ABR6Y907_9BURK</name>
<gene>
    <name evidence="2" type="ORF">H8K55_05845</name>
</gene>
<dbReference type="PROSITE" id="PS50995">
    <property type="entry name" value="HTH_MARR_2"/>
    <property type="match status" value="1"/>
</dbReference>
<keyword evidence="3" id="KW-1185">Reference proteome</keyword>
<evidence type="ECO:0000259" key="1">
    <source>
        <dbReference type="PROSITE" id="PS50995"/>
    </source>
</evidence>
<evidence type="ECO:0000313" key="2">
    <source>
        <dbReference type="EMBL" id="MBC3873102.1"/>
    </source>
</evidence>
<dbReference type="Proteomes" id="UP000624279">
    <property type="component" value="Unassembled WGS sequence"/>
</dbReference>
<protein>
    <submittedName>
        <fullName evidence="2">Winged helix-turn-helix transcriptional regulator</fullName>
    </submittedName>
</protein>
<dbReference type="PANTHER" id="PTHR33164">
    <property type="entry name" value="TRANSCRIPTIONAL REGULATOR, MARR FAMILY"/>
    <property type="match status" value="1"/>
</dbReference>
<dbReference type="InterPro" id="IPR036388">
    <property type="entry name" value="WH-like_DNA-bd_sf"/>
</dbReference>